<dbReference type="CDD" id="cd00082">
    <property type="entry name" value="HisKA"/>
    <property type="match status" value="1"/>
</dbReference>
<comment type="catalytic activity">
    <reaction evidence="1">
        <text>ATP + protein L-histidine = ADP + protein N-phospho-L-histidine.</text>
        <dbReference type="EC" id="2.7.13.3"/>
    </reaction>
</comment>
<keyword evidence="5" id="KW-0547">Nucleotide-binding</keyword>
<organism evidence="11 12">
    <name type="scientific">Okeania hirsuta</name>
    <dbReference type="NCBI Taxonomy" id="1458930"/>
    <lineage>
        <taxon>Bacteria</taxon>
        <taxon>Bacillati</taxon>
        <taxon>Cyanobacteriota</taxon>
        <taxon>Cyanophyceae</taxon>
        <taxon>Oscillatoriophycideae</taxon>
        <taxon>Oscillatoriales</taxon>
        <taxon>Microcoleaceae</taxon>
        <taxon>Okeania</taxon>
    </lineage>
</organism>
<protein>
    <recommendedName>
        <fullName evidence="2">histidine kinase</fullName>
        <ecNumber evidence="2">2.7.13.3</ecNumber>
    </recommendedName>
</protein>
<dbReference type="SUPFAM" id="SSF47384">
    <property type="entry name" value="Homodimeric domain of signal transducing histidine kinase"/>
    <property type="match status" value="1"/>
</dbReference>
<dbReference type="Proteomes" id="UP000269154">
    <property type="component" value="Unassembled WGS sequence"/>
</dbReference>
<evidence type="ECO:0000256" key="3">
    <source>
        <dbReference type="ARBA" id="ARBA00022553"/>
    </source>
</evidence>
<dbReference type="PANTHER" id="PTHR43065">
    <property type="entry name" value="SENSOR HISTIDINE KINASE"/>
    <property type="match status" value="1"/>
</dbReference>
<dbReference type="Gene3D" id="1.10.287.130">
    <property type="match status" value="1"/>
</dbReference>
<evidence type="ECO:0000256" key="6">
    <source>
        <dbReference type="ARBA" id="ARBA00022777"/>
    </source>
</evidence>
<feature type="domain" description="Cyclic nucleotide-binding" evidence="9">
    <location>
        <begin position="8"/>
        <end position="129"/>
    </location>
</feature>
<name>A0A3N6NV49_9CYAN</name>
<keyword evidence="7" id="KW-0067">ATP-binding</keyword>
<dbReference type="PANTHER" id="PTHR43065:SF10">
    <property type="entry name" value="PEROXIDE STRESS-ACTIVATED HISTIDINE KINASE MAK3"/>
    <property type="match status" value="1"/>
</dbReference>
<dbReference type="PROSITE" id="PS00889">
    <property type="entry name" value="CNMP_BINDING_2"/>
    <property type="match status" value="1"/>
</dbReference>
<dbReference type="Pfam" id="PF00027">
    <property type="entry name" value="cNMP_binding"/>
    <property type="match status" value="1"/>
</dbReference>
<evidence type="ECO:0000256" key="2">
    <source>
        <dbReference type="ARBA" id="ARBA00012438"/>
    </source>
</evidence>
<dbReference type="InterPro" id="IPR018488">
    <property type="entry name" value="cNMP-bd_CS"/>
</dbReference>
<evidence type="ECO:0000259" key="9">
    <source>
        <dbReference type="PROSITE" id="PS50042"/>
    </source>
</evidence>
<keyword evidence="3" id="KW-0597">Phosphoprotein</keyword>
<proteinExistence type="predicted"/>
<dbReference type="InterPro" id="IPR018490">
    <property type="entry name" value="cNMP-bd_dom_sf"/>
</dbReference>
<evidence type="ECO:0000259" key="10">
    <source>
        <dbReference type="PROSITE" id="PS50109"/>
    </source>
</evidence>
<dbReference type="Pfam" id="PF02518">
    <property type="entry name" value="HATPase_c"/>
    <property type="match status" value="1"/>
</dbReference>
<keyword evidence="12" id="KW-1185">Reference proteome</keyword>
<keyword evidence="8" id="KW-0902">Two-component regulatory system</keyword>
<sequence>MKLESHQFIRYFEPEQAAQISQIAIIKKFNPREIIFEEGDDSDSLFLVLEGEVEVSKRSGEGNNYVVITSVKSNGYLGELGIIDRKPRSARVVTSKETVLAKIYYESITEILANTKGDIVLQILSFLSQRLRTVTTDYVNQLAYKEKMTLIGEMVNTIIHDFRSPFTGIQLSSSMLKELHPDQESQEWCDLISMQVQRMLNMAEEVLAFSQGNTKLYCQLIDIAKLLQNFAKLNQVYIDFSSVELIVSVEEGLIINADENKINRVLQNLLSNAVEALDKSEGKIEIRARRKDRLVEITFSDNGPGIPQEIQDKLFEAFVSYGKQGGIGLGTAIVKTIIDAHNGKIFFESSPSTGTTFYLHFPLAKID</sequence>
<evidence type="ECO:0000256" key="7">
    <source>
        <dbReference type="ARBA" id="ARBA00022840"/>
    </source>
</evidence>
<dbReference type="GO" id="GO:0005524">
    <property type="term" value="F:ATP binding"/>
    <property type="evidence" value="ECO:0007669"/>
    <property type="project" value="UniProtKB-KW"/>
</dbReference>
<dbReference type="RefSeq" id="WP_124144482.1">
    <property type="nucleotide sequence ID" value="NZ_CAWOKI010000022.1"/>
</dbReference>
<dbReference type="Gene3D" id="3.30.565.10">
    <property type="entry name" value="Histidine kinase-like ATPase, C-terminal domain"/>
    <property type="match status" value="1"/>
</dbReference>
<dbReference type="InterPro" id="IPR003594">
    <property type="entry name" value="HATPase_dom"/>
</dbReference>
<evidence type="ECO:0000256" key="8">
    <source>
        <dbReference type="ARBA" id="ARBA00023012"/>
    </source>
</evidence>
<dbReference type="SMART" id="SM00100">
    <property type="entry name" value="cNMP"/>
    <property type="match status" value="1"/>
</dbReference>
<dbReference type="SMART" id="SM00387">
    <property type="entry name" value="HATPase_c"/>
    <property type="match status" value="1"/>
</dbReference>
<dbReference type="InterPro" id="IPR014710">
    <property type="entry name" value="RmlC-like_jellyroll"/>
</dbReference>
<dbReference type="EC" id="2.7.13.3" evidence="2"/>
<reference evidence="11 12" key="1">
    <citation type="journal article" date="2018" name="ACS Chem. Biol.">
        <title>Ketoreductase domain dysfunction expands chemodiversity: malyngamide biosynthesis in the cyanobacterium Okeania hirsuta.</title>
        <authorList>
            <person name="Moss N.A."/>
            <person name="Leao T."/>
            <person name="Rankin M."/>
            <person name="McCullough T.M."/>
            <person name="Qu P."/>
            <person name="Korobeynikov A."/>
            <person name="Smith J.L."/>
            <person name="Gerwick L."/>
            <person name="Gerwick W.H."/>
        </authorList>
    </citation>
    <scope>NUCLEOTIDE SEQUENCE [LARGE SCALE GENOMIC DNA]</scope>
    <source>
        <strain evidence="11 12">PAB10Feb10-1</strain>
    </source>
</reference>
<gene>
    <name evidence="11" type="ORF">D5R40_01755</name>
</gene>
<accession>A0A3N6NV49</accession>
<dbReference type="PRINTS" id="PR00344">
    <property type="entry name" value="BCTRLSENSOR"/>
</dbReference>
<keyword evidence="4" id="KW-0808">Transferase</keyword>
<dbReference type="Gene3D" id="2.60.120.10">
    <property type="entry name" value="Jelly Rolls"/>
    <property type="match status" value="1"/>
</dbReference>
<dbReference type="AlphaFoldDB" id="A0A3N6NV49"/>
<dbReference type="CDD" id="cd00038">
    <property type="entry name" value="CAP_ED"/>
    <property type="match status" value="1"/>
</dbReference>
<dbReference type="InterPro" id="IPR036890">
    <property type="entry name" value="HATPase_C_sf"/>
</dbReference>
<dbReference type="SUPFAM" id="SSF51206">
    <property type="entry name" value="cAMP-binding domain-like"/>
    <property type="match status" value="1"/>
</dbReference>
<dbReference type="InterPro" id="IPR036097">
    <property type="entry name" value="HisK_dim/P_sf"/>
</dbReference>
<evidence type="ECO:0000313" key="12">
    <source>
        <dbReference type="Proteomes" id="UP000269154"/>
    </source>
</evidence>
<evidence type="ECO:0000256" key="5">
    <source>
        <dbReference type="ARBA" id="ARBA00022741"/>
    </source>
</evidence>
<keyword evidence="6" id="KW-0418">Kinase</keyword>
<dbReference type="OrthoDB" id="9815750at2"/>
<dbReference type="Pfam" id="PF00512">
    <property type="entry name" value="HisKA"/>
    <property type="match status" value="1"/>
</dbReference>
<dbReference type="EMBL" id="RCBY01000005">
    <property type="protein sequence ID" value="RQH55522.1"/>
    <property type="molecule type" value="Genomic_DNA"/>
</dbReference>
<dbReference type="InterPro" id="IPR000595">
    <property type="entry name" value="cNMP-bd_dom"/>
</dbReference>
<dbReference type="SUPFAM" id="SSF55874">
    <property type="entry name" value="ATPase domain of HSP90 chaperone/DNA topoisomerase II/histidine kinase"/>
    <property type="match status" value="1"/>
</dbReference>
<feature type="domain" description="Histidine kinase" evidence="10">
    <location>
        <begin position="157"/>
        <end position="365"/>
    </location>
</feature>
<dbReference type="InterPro" id="IPR003661">
    <property type="entry name" value="HisK_dim/P_dom"/>
</dbReference>
<dbReference type="CDD" id="cd00075">
    <property type="entry name" value="HATPase"/>
    <property type="match status" value="1"/>
</dbReference>
<evidence type="ECO:0000256" key="1">
    <source>
        <dbReference type="ARBA" id="ARBA00000085"/>
    </source>
</evidence>
<dbReference type="PROSITE" id="PS50109">
    <property type="entry name" value="HIS_KIN"/>
    <property type="match status" value="1"/>
</dbReference>
<evidence type="ECO:0000313" key="11">
    <source>
        <dbReference type="EMBL" id="RQH55522.1"/>
    </source>
</evidence>
<dbReference type="InterPro" id="IPR005467">
    <property type="entry name" value="His_kinase_dom"/>
</dbReference>
<evidence type="ECO:0000256" key="4">
    <source>
        <dbReference type="ARBA" id="ARBA00022679"/>
    </source>
</evidence>
<comment type="caution">
    <text evidence="11">The sequence shown here is derived from an EMBL/GenBank/DDBJ whole genome shotgun (WGS) entry which is preliminary data.</text>
</comment>
<dbReference type="SMART" id="SM00388">
    <property type="entry name" value="HisKA"/>
    <property type="match status" value="1"/>
</dbReference>
<dbReference type="InterPro" id="IPR004358">
    <property type="entry name" value="Sig_transdc_His_kin-like_C"/>
</dbReference>
<dbReference type="GO" id="GO:0000155">
    <property type="term" value="F:phosphorelay sensor kinase activity"/>
    <property type="evidence" value="ECO:0007669"/>
    <property type="project" value="InterPro"/>
</dbReference>
<dbReference type="PROSITE" id="PS50042">
    <property type="entry name" value="CNMP_BINDING_3"/>
    <property type="match status" value="1"/>
</dbReference>